<feature type="region of interest" description="Disordered" evidence="1">
    <location>
        <begin position="1"/>
        <end position="56"/>
    </location>
</feature>
<dbReference type="AlphaFoldDB" id="A0AAV5JFF7"/>
<dbReference type="EMBL" id="BPVZ01000033">
    <property type="protein sequence ID" value="GKV11206.1"/>
    <property type="molecule type" value="Genomic_DNA"/>
</dbReference>
<gene>
    <name evidence="2" type="ORF">SLEP1_g22477</name>
</gene>
<proteinExistence type="predicted"/>
<sequence length="210" mass="23089">MSFANPSGYDKFSTTPPPPPPPSSVAPPYFSQSTTTGTSTTGVPLSSTSSYSYAESPKNNLRLRPKTRVPWSSGLFGCFSDWKNCCITFWCPCITFGRIAEIVDKGSSSCGVNGALYTLICCVTCGSCCYSCFYRAKLRQQFLLEKTPCGDCPVHCFCECCALCQEYRELKSHGYDLKIGWHGNMERQNREVAMTPVTSTAPVVEGGMYR</sequence>
<evidence type="ECO:0000313" key="2">
    <source>
        <dbReference type="EMBL" id="GKV11206.1"/>
    </source>
</evidence>
<organism evidence="2 3">
    <name type="scientific">Rubroshorea leprosula</name>
    <dbReference type="NCBI Taxonomy" id="152421"/>
    <lineage>
        <taxon>Eukaryota</taxon>
        <taxon>Viridiplantae</taxon>
        <taxon>Streptophyta</taxon>
        <taxon>Embryophyta</taxon>
        <taxon>Tracheophyta</taxon>
        <taxon>Spermatophyta</taxon>
        <taxon>Magnoliopsida</taxon>
        <taxon>eudicotyledons</taxon>
        <taxon>Gunneridae</taxon>
        <taxon>Pentapetalae</taxon>
        <taxon>rosids</taxon>
        <taxon>malvids</taxon>
        <taxon>Malvales</taxon>
        <taxon>Dipterocarpaceae</taxon>
        <taxon>Rubroshorea</taxon>
    </lineage>
</organism>
<reference evidence="2 3" key="1">
    <citation type="journal article" date="2021" name="Commun. Biol.">
        <title>The genome of Shorea leprosula (Dipterocarpaceae) highlights the ecological relevance of drought in aseasonal tropical rainforests.</title>
        <authorList>
            <person name="Ng K.K.S."/>
            <person name="Kobayashi M.J."/>
            <person name="Fawcett J.A."/>
            <person name="Hatakeyama M."/>
            <person name="Paape T."/>
            <person name="Ng C.H."/>
            <person name="Ang C.C."/>
            <person name="Tnah L.H."/>
            <person name="Lee C.T."/>
            <person name="Nishiyama T."/>
            <person name="Sese J."/>
            <person name="O'Brien M.J."/>
            <person name="Copetti D."/>
            <person name="Mohd Noor M.I."/>
            <person name="Ong R.C."/>
            <person name="Putra M."/>
            <person name="Sireger I.Z."/>
            <person name="Indrioko S."/>
            <person name="Kosugi Y."/>
            <person name="Izuno A."/>
            <person name="Isagi Y."/>
            <person name="Lee S.L."/>
            <person name="Shimizu K.K."/>
        </authorList>
    </citation>
    <scope>NUCLEOTIDE SEQUENCE [LARGE SCALE GENOMIC DNA]</scope>
    <source>
        <strain evidence="2">214</strain>
    </source>
</reference>
<name>A0AAV5JFF7_9ROSI</name>
<accession>A0AAV5JFF7</accession>
<keyword evidence="3" id="KW-1185">Reference proteome</keyword>
<dbReference type="Pfam" id="PF04749">
    <property type="entry name" value="PLAC8"/>
    <property type="match status" value="1"/>
</dbReference>
<dbReference type="PANTHER" id="PTHR15907">
    <property type="entry name" value="DUF614 FAMILY PROTEIN-RELATED"/>
    <property type="match status" value="1"/>
</dbReference>
<feature type="compositionally biased region" description="Low complexity" evidence="1">
    <location>
        <begin position="26"/>
        <end position="56"/>
    </location>
</feature>
<evidence type="ECO:0000256" key="1">
    <source>
        <dbReference type="SAM" id="MobiDB-lite"/>
    </source>
</evidence>
<dbReference type="NCBIfam" id="TIGR01571">
    <property type="entry name" value="A_thal_Cys_rich"/>
    <property type="match status" value="1"/>
</dbReference>
<dbReference type="Proteomes" id="UP001054252">
    <property type="component" value="Unassembled WGS sequence"/>
</dbReference>
<dbReference type="InterPro" id="IPR006461">
    <property type="entry name" value="PLAC_motif_containing"/>
</dbReference>
<comment type="caution">
    <text evidence="2">The sequence shown here is derived from an EMBL/GenBank/DDBJ whole genome shotgun (WGS) entry which is preliminary data.</text>
</comment>
<feature type="compositionally biased region" description="Pro residues" evidence="1">
    <location>
        <begin position="15"/>
        <end position="25"/>
    </location>
</feature>
<evidence type="ECO:0000313" key="3">
    <source>
        <dbReference type="Proteomes" id="UP001054252"/>
    </source>
</evidence>
<protein>
    <submittedName>
        <fullName evidence="2">Uncharacterized protein</fullName>
    </submittedName>
</protein>